<name>A0AAD5SSF2_9FUNG</name>
<dbReference type="Proteomes" id="UP001211907">
    <property type="component" value="Unassembled WGS sequence"/>
</dbReference>
<keyword evidence="2" id="KW-0677">Repeat</keyword>
<dbReference type="SUPFAM" id="SSF50978">
    <property type="entry name" value="WD40 repeat-like"/>
    <property type="match status" value="1"/>
</dbReference>
<dbReference type="PANTHER" id="PTHR19871">
    <property type="entry name" value="BETA TRANSDUCIN-RELATED PROTEIN"/>
    <property type="match status" value="1"/>
</dbReference>
<dbReference type="InterPro" id="IPR036322">
    <property type="entry name" value="WD40_repeat_dom_sf"/>
</dbReference>
<dbReference type="Pfam" id="PF25469">
    <property type="entry name" value="WHD_NWD1"/>
    <property type="match status" value="1"/>
</dbReference>
<dbReference type="InterPro" id="IPR057588">
    <property type="entry name" value="NWD1/2-like_WH"/>
</dbReference>
<feature type="non-terminal residue" evidence="5">
    <location>
        <position position="1"/>
    </location>
</feature>
<dbReference type="SUPFAM" id="SSF50969">
    <property type="entry name" value="YVTN repeat-like/Quinoprotein amine dehydrogenase"/>
    <property type="match status" value="1"/>
</dbReference>
<dbReference type="Pfam" id="PF07693">
    <property type="entry name" value="KAP_NTPase"/>
    <property type="match status" value="1"/>
</dbReference>
<keyword evidence="1" id="KW-0853">WD repeat</keyword>
<evidence type="ECO:0000256" key="2">
    <source>
        <dbReference type="ARBA" id="ARBA00022737"/>
    </source>
</evidence>
<evidence type="ECO:0000313" key="6">
    <source>
        <dbReference type="Proteomes" id="UP001211907"/>
    </source>
</evidence>
<evidence type="ECO:0000259" key="4">
    <source>
        <dbReference type="Pfam" id="PF25469"/>
    </source>
</evidence>
<dbReference type="EMBL" id="JADGJH010002295">
    <property type="protein sequence ID" value="KAJ3100246.1"/>
    <property type="molecule type" value="Genomic_DNA"/>
</dbReference>
<gene>
    <name evidence="5" type="ORF">HK100_004737</name>
</gene>
<feature type="domain" description="NWD1/2-like winged helix-turn-helix" evidence="4">
    <location>
        <begin position="785"/>
        <end position="887"/>
    </location>
</feature>
<proteinExistence type="predicted"/>
<evidence type="ECO:0000259" key="3">
    <source>
        <dbReference type="Pfam" id="PF07693"/>
    </source>
</evidence>
<dbReference type="InterPro" id="IPR011646">
    <property type="entry name" value="KAP_P-loop"/>
</dbReference>
<feature type="domain" description="KAP NTPase" evidence="3">
    <location>
        <begin position="519"/>
        <end position="703"/>
    </location>
</feature>
<dbReference type="SUPFAM" id="SSF52540">
    <property type="entry name" value="P-loop containing nucleoside triphosphate hydrolases"/>
    <property type="match status" value="1"/>
</dbReference>
<evidence type="ECO:0000313" key="5">
    <source>
        <dbReference type="EMBL" id="KAJ3100246.1"/>
    </source>
</evidence>
<dbReference type="PANTHER" id="PTHR19871:SF14">
    <property type="entry name" value="DUF4062 DOMAIN-CONTAINING PROTEIN"/>
    <property type="match status" value="1"/>
</dbReference>
<dbReference type="InterPro" id="IPR027417">
    <property type="entry name" value="P-loop_NTPase"/>
</dbReference>
<evidence type="ECO:0000256" key="1">
    <source>
        <dbReference type="ARBA" id="ARBA00022574"/>
    </source>
</evidence>
<reference evidence="5" key="1">
    <citation type="submission" date="2020-05" db="EMBL/GenBank/DDBJ databases">
        <title>Phylogenomic resolution of chytrid fungi.</title>
        <authorList>
            <person name="Stajich J.E."/>
            <person name="Amses K."/>
            <person name="Simmons R."/>
            <person name="Seto K."/>
            <person name="Myers J."/>
            <person name="Bonds A."/>
            <person name="Quandt C.A."/>
            <person name="Barry K."/>
            <person name="Liu P."/>
            <person name="Grigoriev I."/>
            <person name="Longcore J.E."/>
            <person name="James T.Y."/>
        </authorList>
    </citation>
    <scope>NUCLEOTIDE SEQUENCE</scope>
    <source>
        <strain evidence="5">JEL0513</strain>
    </source>
</reference>
<dbReference type="InterPro" id="IPR011044">
    <property type="entry name" value="Quino_amine_DH_bsu"/>
</dbReference>
<comment type="caution">
    <text evidence="5">The sequence shown here is derived from an EMBL/GenBank/DDBJ whole genome shotgun (WGS) entry which is preliminary data.</text>
</comment>
<sequence length="1907" mass="216132">MASNPGCILPLQDGLERSSRPVFAALLQTADAFAKQRNKKPNAGAEARFLADQTKLLLSGRNSDTTLRSGNRVLLFVSSTFTGTAPATNNQCVLIELIIKTDTAWERNNNIKDVYPYLRNFCQRLGLTFESVDMRWGVLDSSTAEHLTSELCLRQLQKCLEESAGPAFFSILGNKYGYRPFPPTIAKRDFEDMRIELDRLCTLSDEELYNRFHVNNLVQDKLVDAAFLKEQVTNRKILQLWWDLDENAVLPVYVLKPSLEKGRAELWKNDEGIFMRLFRVASWNLDCHHIFVQSVTEDEVHHGITRPEKFIGVQRHYNDIQRKFNHIVDSISHSKIITKTIVRTTRLISLETAENMTPFIQAKTKTRMKMTGADNSDKIAQLKSLSNFIDAHFETKKWTVDGIDYDAVAELDRLKKEMIVHAKREFNVPWRGAQFEPDLPGNEDQAAYIREFADFFCTSVCKGILKWEESRFRLAEWDSLVFELVAIANFRASLVAELKDGEFVERVCVKEVKIEAGGIHVVSGGYGTGKSAVLSQVQNALSSNDPDCFIVSRYVGETENSANIRQLLASLCAQLLRIYSQNPNDAMEALAQAMNFDDTIPWFTELQTKFEQTGMFSMDLTYEDLAFMFGKCLEIASEEKRIVLIIDSVDKLWTETEFSLSWIPSAFFEKVSIILSALPDSSFTKALRQRIETNEAISFSESLIPELTPAEISEMINSLLANKKRTLTQPQHNYIMSQVKANPRPLYVKMAWKYFQSWQSYLKNPTFFSPENYEKSGDLIALYDTFLNRLEHRYGELLVTHALSYLAAAKRGLSTLELEDLLSLDDKVLNIVFQYWTPPLRRIPSALWVRIRDELGDLLAEVSVDGVIVYKWQQPDFKDCIIERYLKPETSKSFHANLADYWSSKYSGDVRKEYTKVEKKGNKPDVVTKESEIRYVSEQPVFFQAFTKPNLRRLSQEPWHLLKAHRFQDLAKLLEDPKYILAIIVAGESFLRDILSVYDDFANDKNHSEYFTTGVFKFREFLMSNFGRITRGTKEFIAIATDLPKNSHVGICVRKWAQKQPELLWLDRVNRPLEEPNIKPIMTMLDTSKVSAPSYSGKCWLVWPDSPKLKPLYVTVGLRSDFFRVVTFWDITKQQRVANFTFSSEKSPTDDPIPLVCCASPDGSKFAIGSGSLSLFSVIKGGSGVDLALLAEEHDLVDEVSSNRRIIGIRWTSNSKYIVFQVIFGDNVERLELRDGETMERISRWEPPLQELVFAGDFNSTQVFISKQSQLLLLDIDEWEKNPNTATPPFKESLKLPYIFEFNHQPCISVAKNSPLITLVNPENALEIWNIELSCQVSTIPSFNVSNLFVAILNHDGTYIALSEGSEVHIISLNGAETLLAGKLLSPIQVTTDVKGFEEFTGIPTFVPDGRHIITTGEGNSHLLWDLLNIQQMSTLNIQENSQKNDEIPHVQIPILAIMSGDVQFGFAIKQSYGEFQLVDCNGDRVGLVRVVDTENSESDLVLSADAHPSKPLAVVSTKTELLILIDLSDFNQPVLIKIKTDILITACTFFNTNYIKIATASKYGAIEVWDYLNSTLTQVSSSTYNDIGFVRRLFPSPCGNYIGIQAHFAKFCMVHQIKNPDAGLIILPEPEDISSALSIGMSFNPTNPHIVAVSMSSTSSGDRGCAILCNWDSLEFYYVREESVLNSTWILDGHFLICVCEEQKVLIFRVNSANDDCSIKLINQFFINSASPWSCATLGFSSKYECHLALLDEEKNIQVMKFMGSWWEHVLDTATADEADGTPEWLTRNNVDDDKYFLNSVSLYPDVSGSILTRPGRYKVLTTLNDDVVEESFKETHIAMFTKLGKKWGGVSSLETVITAASIDWPPAEKMEYEDVVIPLGDVIVYCDIAFLDLSISPDDSLDRIW</sequence>
<protein>
    <submittedName>
        <fullName evidence="5">Uncharacterized protein</fullName>
    </submittedName>
</protein>
<dbReference type="Gene3D" id="2.130.10.10">
    <property type="entry name" value="YVTN repeat-like/Quinoprotein amine dehydrogenase"/>
    <property type="match status" value="2"/>
</dbReference>
<keyword evidence="6" id="KW-1185">Reference proteome</keyword>
<dbReference type="InterPro" id="IPR052752">
    <property type="entry name" value="NACHT-WD_repeat"/>
</dbReference>
<accession>A0AAD5SSF2</accession>
<dbReference type="InterPro" id="IPR015943">
    <property type="entry name" value="WD40/YVTN_repeat-like_dom_sf"/>
</dbReference>
<organism evidence="5 6">
    <name type="scientific">Physocladia obscura</name>
    <dbReference type="NCBI Taxonomy" id="109957"/>
    <lineage>
        <taxon>Eukaryota</taxon>
        <taxon>Fungi</taxon>
        <taxon>Fungi incertae sedis</taxon>
        <taxon>Chytridiomycota</taxon>
        <taxon>Chytridiomycota incertae sedis</taxon>
        <taxon>Chytridiomycetes</taxon>
        <taxon>Chytridiales</taxon>
        <taxon>Chytriomycetaceae</taxon>
        <taxon>Physocladia</taxon>
    </lineage>
</organism>
<dbReference type="Gene3D" id="3.40.50.300">
    <property type="entry name" value="P-loop containing nucleotide triphosphate hydrolases"/>
    <property type="match status" value="1"/>
</dbReference>